<evidence type="ECO:0000256" key="3">
    <source>
        <dbReference type="ARBA" id="ARBA00023004"/>
    </source>
</evidence>
<evidence type="ECO:0000256" key="2">
    <source>
        <dbReference type="ARBA" id="ARBA00022801"/>
    </source>
</evidence>
<feature type="region of interest" description="Disordered" evidence="5">
    <location>
        <begin position="401"/>
        <end position="461"/>
    </location>
</feature>
<evidence type="ECO:0000256" key="5">
    <source>
        <dbReference type="SAM" id="MobiDB-lite"/>
    </source>
</evidence>
<dbReference type="OrthoDB" id="9811542at2"/>
<name>A0A2K8UA91_9GAMM</name>
<dbReference type="KEGG" id="tsy:THSYN_17150"/>
<protein>
    <recommendedName>
        <fullName evidence="6">TIR domain-containing protein</fullName>
    </recommendedName>
</protein>
<feature type="region of interest" description="Disordered" evidence="5">
    <location>
        <begin position="596"/>
        <end position="632"/>
    </location>
</feature>
<dbReference type="Gene3D" id="3.60.21.10">
    <property type="match status" value="1"/>
</dbReference>
<dbReference type="PANTHER" id="PTHR42988:SF2">
    <property type="entry name" value="CYCLIC NUCLEOTIDE PHOSPHODIESTERASE CBUA0032-RELATED"/>
    <property type="match status" value="1"/>
</dbReference>
<dbReference type="PANTHER" id="PTHR42988">
    <property type="entry name" value="PHOSPHOHYDROLASE"/>
    <property type="match status" value="1"/>
</dbReference>
<dbReference type="Gene3D" id="3.40.50.10140">
    <property type="entry name" value="Toll/interleukin-1 receptor homology (TIR) domain"/>
    <property type="match status" value="1"/>
</dbReference>
<proteinExistence type="inferred from homology"/>
<feature type="compositionally biased region" description="Polar residues" evidence="5">
    <location>
        <begin position="378"/>
        <end position="388"/>
    </location>
</feature>
<dbReference type="InterPro" id="IPR029052">
    <property type="entry name" value="Metallo-depent_PP-like"/>
</dbReference>
<dbReference type="GO" id="GO:0046872">
    <property type="term" value="F:metal ion binding"/>
    <property type="evidence" value="ECO:0007669"/>
    <property type="project" value="UniProtKB-KW"/>
</dbReference>
<evidence type="ECO:0000259" key="6">
    <source>
        <dbReference type="PROSITE" id="PS50104"/>
    </source>
</evidence>
<dbReference type="EMBL" id="CP020370">
    <property type="protein sequence ID" value="AUB82500.1"/>
    <property type="molecule type" value="Genomic_DNA"/>
</dbReference>
<evidence type="ECO:0000256" key="4">
    <source>
        <dbReference type="ARBA" id="ARBA00025742"/>
    </source>
</evidence>
<reference evidence="7 8" key="1">
    <citation type="submission" date="2017-03" db="EMBL/GenBank/DDBJ databases">
        <title>Complete genome sequence of Candidatus 'Thiodictyon syntrophicum' sp. nov. strain Cad16T, a photolithoautotroph purple sulfur bacterium isolated from an alpine meromictic lake.</title>
        <authorList>
            <person name="Luedin S.M."/>
            <person name="Pothier J.F."/>
            <person name="Danza F."/>
            <person name="Storelli N."/>
            <person name="Wittwer M."/>
            <person name="Tonolla M."/>
        </authorList>
    </citation>
    <scope>NUCLEOTIDE SEQUENCE [LARGE SCALE GENOMIC DNA]</scope>
    <source>
        <strain evidence="7 8">Cad16T</strain>
    </source>
</reference>
<gene>
    <name evidence="7" type="ORF">THSYN_17150</name>
</gene>
<keyword evidence="8" id="KW-1185">Reference proteome</keyword>
<dbReference type="Pfam" id="PF00149">
    <property type="entry name" value="Metallophos"/>
    <property type="match status" value="1"/>
</dbReference>
<dbReference type="SUPFAM" id="SSF56300">
    <property type="entry name" value="Metallo-dependent phosphatases"/>
    <property type="match status" value="1"/>
</dbReference>
<sequence>MLKVSLRRRQRRWSACPVDAPTTDLPVRLLHLSDLHFSTRSQWDADPILRALARFIAADIAAHQLYPDLVVITGDLANAGRREEYQLARQWLDGLWSCLTSDPATPLARDRLLLVPGNHDVDWGLIEPGARDAHRAMLAARTQDAITDRLKTKATRELLLKRHAAYLRFYSDWLGPRQARPWWQRSIVIRDQRLHVAGLDSAWLAGGDDDSRLLLSTYQINQTVLHPDGEGDWDWRLALLHHPWASLAEFDRNDAQRTLHRHRDLILRGHLHQPDHFRIVPADPRYACIEAAAGCCYSGKPYPNAFQWIELSTRPRRVEFHFRCWNQDDWQVDRNQHGCPEGTHSILVPVERGAGKGPRTPGDVGRAAESPGPVPNQPEDTQPTQSSASIANRVAAAGVNQVGPADAGHGTRSTGSANAQAASAQPTQVPAIVGDQVAPPDGPRVTSPAQPQRNQEDSPAFDCFLSHNTKDKSAVRALAAALRAAGVSVWLDEDELRPGLPWQPQLELGIVASSSVAVLVGADGLGPWEVEEQQAALALAVRDQRPVIPVLLSDAPRVPQLPMFLANRTWVDLRASPDTGDAGGLDRLIWGITGRRPGAPGAGSKAGRLNGDPSRPDRVQPDAQPVPPNPVHQTAPREIAANLDAVPALVTALAAHVKVAPPAGAQEVAAWLCRRDADGVRAAMGALRQAVRDATLAVRRAQGDLTPLRERARAILGWLSVLTVLDDYAWPYAPKVTARWFDGAAFRIPLGRNACIEVLAARWAGRPADFESGRDRWDYGRYDISPHPKADPGVNELLHMDLEPALNYVRRLVYQHIEGKEPPPVLDPDTWQELRERVTIRRDEKGEQRRIVLDGRGATNAFDYAAVLKAIHADIPEVHLIVLVGPGADHPEVFLLPAAKLSGQIKECLEDIEAMT</sequence>
<feature type="compositionally biased region" description="Polar residues" evidence="5">
    <location>
        <begin position="411"/>
        <end position="428"/>
    </location>
</feature>
<dbReference type="GO" id="GO:0016787">
    <property type="term" value="F:hydrolase activity"/>
    <property type="evidence" value="ECO:0007669"/>
    <property type="project" value="UniProtKB-KW"/>
</dbReference>
<dbReference type="Pfam" id="PF13676">
    <property type="entry name" value="TIR_2"/>
    <property type="match status" value="1"/>
</dbReference>
<evidence type="ECO:0000256" key="1">
    <source>
        <dbReference type="ARBA" id="ARBA00022723"/>
    </source>
</evidence>
<dbReference type="InterPro" id="IPR000157">
    <property type="entry name" value="TIR_dom"/>
</dbReference>
<dbReference type="InterPro" id="IPR004843">
    <property type="entry name" value="Calcineurin-like_PHP"/>
</dbReference>
<keyword evidence="1" id="KW-0479">Metal-binding</keyword>
<evidence type="ECO:0000313" key="8">
    <source>
        <dbReference type="Proteomes" id="UP000232638"/>
    </source>
</evidence>
<dbReference type="PROSITE" id="PS50104">
    <property type="entry name" value="TIR"/>
    <property type="match status" value="1"/>
</dbReference>
<keyword evidence="3" id="KW-0408">Iron</keyword>
<keyword evidence="2" id="KW-0378">Hydrolase</keyword>
<dbReference type="InterPro" id="IPR035897">
    <property type="entry name" value="Toll_tir_struct_dom_sf"/>
</dbReference>
<organism evidence="7 8">
    <name type="scientific">Candidatus Thiodictyon syntrophicum</name>
    <dbReference type="NCBI Taxonomy" id="1166950"/>
    <lineage>
        <taxon>Bacteria</taxon>
        <taxon>Pseudomonadati</taxon>
        <taxon>Pseudomonadota</taxon>
        <taxon>Gammaproteobacteria</taxon>
        <taxon>Chromatiales</taxon>
        <taxon>Chromatiaceae</taxon>
        <taxon>Thiodictyon</taxon>
    </lineage>
</organism>
<dbReference type="Proteomes" id="UP000232638">
    <property type="component" value="Chromosome"/>
</dbReference>
<dbReference type="InterPro" id="IPR050884">
    <property type="entry name" value="CNP_phosphodiesterase-III"/>
</dbReference>
<feature type="region of interest" description="Disordered" evidence="5">
    <location>
        <begin position="341"/>
        <end position="388"/>
    </location>
</feature>
<evidence type="ECO:0000313" key="7">
    <source>
        <dbReference type="EMBL" id="AUB82500.1"/>
    </source>
</evidence>
<comment type="similarity">
    <text evidence="4">Belongs to the cyclic nucleotide phosphodiesterase class-III family.</text>
</comment>
<dbReference type="GO" id="GO:0007165">
    <property type="term" value="P:signal transduction"/>
    <property type="evidence" value="ECO:0007669"/>
    <property type="project" value="InterPro"/>
</dbReference>
<accession>A0A2K8UA91</accession>
<dbReference type="AlphaFoldDB" id="A0A2K8UA91"/>
<feature type="domain" description="TIR" evidence="6">
    <location>
        <begin position="459"/>
        <end position="577"/>
    </location>
</feature>
<dbReference type="SUPFAM" id="SSF52200">
    <property type="entry name" value="Toll/Interleukin receptor TIR domain"/>
    <property type="match status" value="1"/>
</dbReference>